<dbReference type="OrthoDB" id="767528at2"/>
<evidence type="ECO:0000313" key="1">
    <source>
        <dbReference type="EMBL" id="SFH48010.1"/>
    </source>
</evidence>
<keyword evidence="2" id="KW-1185">Reference proteome</keyword>
<reference evidence="1 2" key="1">
    <citation type="submission" date="2016-10" db="EMBL/GenBank/DDBJ databases">
        <authorList>
            <person name="de Groot N.N."/>
        </authorList>
    </citation>
    <scope>NUCLEOTIDE SEQUENCE [LARGE SCALE GENOMIC DNA]</scope>
    <source>
        <strain evidence="1 2">DSM 18684</strain>
    </source>
</reference>
<gene>
    <name evidence="1" type="ORF">SAMN04489864_11419</name>
</gene>
<dbReference type="RefSeq" id="WP_090997822.1">
    <property type="nucleotide sequence ID" value="NZ_FOPP01000014.1"/>
</dbReference>
<name>A0A1I3ADL7_9SPHI</name>
<accession>A0A1I3ADL7</accession>
<organism evidence="1 2">
    <name type="scientific">Pedobacter insulae</name>
    <dbReference type="NCBI Taxonomy" id="414048"/>
    <lineage>
        <taxon>Bacteria</taxon>
        <taxon>Pseudomonadati</taxon>
        <taxon>Bacteroidota</taxon>
        <taxon>Sphingobacteriia</taxon>
        <taxon>Sphingobacteriales</taxon>
        <taxon>Sphingobacteriaceae</taxon>
        <taxon>Pedobacter</taxon>
    </lineage>
</organism>
<protein>
    <submittedName>
        <fullName evidence="1">Uncharacterized protein</fullName>
    </submittedName>
</protein>
<dbReference type="Proteomes" id="UP000199666">
    <property type="component" value="Unassembled WGS sequence"/>
</dbReference>
<evidence type="ECO:0000313" key="2">
    <source>
        <dbReference type="Proteomes" id="UP000199666"/>
    </source>
</evidence>
<proteinExistence type="predicted"/>
<dbReference type="STRING" id="414048.SAMN04489864_11419"/>
<dbReference type="AlphaFoldDB" id="A0A1I3ADL7"/>
<sequence length="101" mass="11575">MIYANKKIASSINLAQQTAQIITNVKALEQKGLIRIDDLTVYLDLSLWVDKKIATNWIDCLLIYYRVKKSFKAGTLYFKDIKTEELIGTCNNKKAKVLIFS</sequence>
<dbReference type="EMBL" id="FOPP01000014">
    <property type="protein sequence ID" value="SFH48010.1"/>
    <property type="molecule type" value="Genomic_DNA"/>
</dbReference>